<name>A0A1I7JU91_9BURK</name>
<dbReference type="STRING" id="1035707.SAMN05216552_101311"/>
<evidence type="ECO:0008006" key="4">
    <source>
        <dbReference type="Google" id="ProtNLM"/>
    </source>
</evidence>
<accession>A0A1I7JU91</accession>
<organism evidence="2 3">
    <name type="scientific">Pseudoduganella namucuonensis</name>
    <dbReference type="NCBI Taxonomy" id="1035707"/>
    <lineage>
        <taxon>Bacteria</taxon>
        <taxon>Pseudomonadati</taxon>
        <taxon>Pseudomonadota</taxon>
        <taxon>Betaproteobacteria</taxon>
        <taxon>Burkholderiales</taxon>
        <taxon>Oxalobacteraceae</taxon>
        <taxon>Telluria group</taxon>
        <taxon>Pseudoduganella</taxon>
    </lineage>
</organism>
<dbReference type="Pfam" id="PF11745">
    <property type="entry name" value="DUF3304"/>
    <property type="match status" value="1"/>
</dbReference>
<dbReference type="Proteomes" id="UP000199391">
    <property type="component" value="Unassembled WGS sequence"/>
</dbReference>
<proteinExistence type="predicted"/>
<evidence type="ECO:0000313" key="3">
    <source>
        <dbReference type="Proteomes" id="UP000199391"/>
    </source>
</evidence>
<feature type="chain" id="PRO_5011740168" description="DUF3304 domain-containing protein" evidence="1">
    <location>
        <begin position="30"/>
        <end position="253"/>
    </location>
</feature>
<dbReference type="AlphaFoldDB" id="A0A1I7JU91"/>
<evidence type="ECO:0000313" key="2">
    <source>
        <dbReference type="EMBL" id="SFU88708.1"/>
    </source>
</evidence>
<evidence type="ECO:0000256" key="1">
    <source>
        <dbReference type="SAM" id="SignalP"/>
    </source>
</evidence>
<feature type="signal peptide" evidence="1">
    <location>
        <begin position="1"/>
        <end position="29"/>
    </location>
</feature>
<dbReference type="PROSITE" id="PS51257">
    <property type="entry name" value="PROKAR_LIPOPROTEIN"/>
    <property type="match status" value="1"/>
</dbReference>
<dbReference type="EMBL" id="FPBO01000013">
    <property type="protein sequence ID" value="SFU88708.1"/>
    <property type="molecule type" value="Genomic_DNA"/>
</dbReference>
<keyword evidence="3" id="KW-1185">Reference proteome</keyword>
<reference evidence="3" key="1">
    <citation type="submission" date="2016-10" db="EMBL/GenBank/DDBJ databases">
        <authorList>
            <person name="Varghese N."/>
            <person name="Submissions S."/>
        </authorList>
    </citation>
    <scope>NUCLEOTIDE SEQUENCE [LARGE SCALE GENOMIC DNA]</scope>
    <source>
        <strain evidence="3">CGMCC 1.11014</strain>
    </source>
</reference>
<sequence length="253" mass="28650">MKSKVFALMGYRRLAALCAIALPALTGCAKENVPVSIHGVNYTAQEFTYTIVDPNNKKNFGGGELIAPFSAGGTMCCYELPTKWRAGIQVQINGTHWLPEKPDGSLPEVKETKLVEVPRYVDGKPGELWVLRGADGTLSLVSSDYQPDHAKWPGKVKGWPIPSLEYQRERWDLYIKHEEGGVRLFQKLLKELQTSPMTRAAEEWAFSKEREPETISQFTGSQDPKYLAHLKQDYEEGLQRSEKKLKELKERRP</sequence>
<protein>
    <recommendedName>
        <fullName evidence="4">DUF3304 domain-containing protein</fullName>
    </recommendedName>
</protein>
<gene>
    <name evidence="2" type="ORF">SAMN05216552_101311</name>
</gene>
<dbReference type="InterPro" id="IPR021733">
    <property type="entry name" value="DUF3304"/>
</dbReference>
<keyword evidence="1" id="KW-0732">Signal</keyword>